<accession>A0A6C2YLM9</accession>
<dbReference type="InParanoid" id="A0A6C2YLM9"/>
<proteinExistence type="predicted"/>
<sequence>MGMRGIGSIFGLLLLAVGPLHASERYYIFLFGSESFPRTPSKTHTWATLVQTQCIGGSETIVQSLTISWMPATLKIRPLARESETGRNLELHETIRFVLQDGQSIALWGPYEVYPTALPRFQAQIGRLQRGEYRYKSVDRNHGPRVSNCIHAVSDLDPLYGRDEYPLTRFGKLATQYLALEIFHRDRVIQPERNHAWLIPAMGLERYPISRYQIVDGPLSYLVLRRRPFDAPITPTTPAILPLPSLPIPPLRNAEPEIVAPAAPQ</sequence>
<dbReference type="EMBL" id="LR593887">
    <property type="protein sequence ID" value="VTS00938.1"/>
    <property type="molecule type" value="Genomic_DNA"/>
</dbReference>
<keyword evidence="2" id="KW-1185">Reference proteome</keyword>
<dbReference type="AlphaFoldDB" id="A0A6C2YLM9"/>
<protein>
    <submittedName>
        <fullName evidence="1">Uncharacterized protein</fullName>
    </submittedName>
</protein>
<dbReference type="KEGG" id="tim:GMBLW1_16760"/>
<name>A0A6C2YLM9_9BACT</name>
<organism evidence="1">
    <name type="scientific">Tuwongella immobilis</name>
    <dbReference type="NCBI Taxonomy" id="692036"/>
    <lineage>
        <taxon>Bacteria</taxon>
        <taxon>Pseudomonadati</taxon>
        <taxon>Planctomycetota</taxon>
        <taxon>Planctomycetia</taxon>
        <taxon>Gemmatales</taxon>
        <taxon>Gemmataceae</taxon>
        <taxon>Tuwongella</taxon>
    </lineage>
</organism>
<gene>
    <name evidence="1" type="ORF">GMBLW1_16760</name>
</gene>
<dbReference type="Proteomes" id="UP000464378">
    <property type="component" value="Chromosome"/>
</dbReference>
<evidence type="ECO:0000313" key="1">
    <source>
        <dbReference type="EMBL" id="VIP02284.1"/>
    </source>
</evidence>
<reference evidence="1" key="1">
    <citation type="submission" date="2019-04" db="EMBL/GenBank/DDBJ databases">
        <authorList>
            <consortium name="Science for Life Laboratories"/>
        </authorList>
    </citation>
    <scope>NUCLEOTIDE SEQUENCE</scope>
    <source>
        <strain evidence="1">MBLW1</strain>
    </source>
</reference>
<evidence type="ECO:0000313" key="2">
    <source>
        <dbReference type="Proteomes" id="UP000464378"/>
    </source>
</evidence>
<dbReference type="EMBL" id="LR586016">
    <property type="protein sequence ID" value="VIP02284.1"/>
    <property type="molecule type" value="Genomic_DNA"/>
</dbReference>